<dbReference type="Proteomes" id="UP000471152">
    <property type="component" value="Unassembled WGS sequence"/>
</dbReference>
<evidence type="ECO:0000313" key="2">
    <source>
        <dbReference type="EMBL" id="NEK93209.1"/>
    </source>
</evidence>
<feature type="compositionally biased region" description="Acidic residues" evidence="1">
    <location>
        <begin position="30"/>
        <end position="46"/>
    </location>
</feature>
<dbReference type="EMBL" id="JAAGWB010000011">
    <property type="protein sequence ID" value="NEN49976.1"/>
    <property type="molecule type" value="Genomic_DNA"/>
</dbReference>
<reference evidence="2 4" key="1">
    <citation type="submission" date="2020-01" db="EMBL/GenBank/DDBJ databases">
        <title>the WGS Modestobacter muralis CPCC 204518.</title>
        <authorList>
            <person name="Jiang Z."/>
        </authorList>
    </citation>
    <scope>NUCLEOTIDE SEQUENCE [LARGE SCALE GENOMIC DNA]</scope>
    <source>
        <strain evidence="2 4">DSM 100205</strain>
    </source>
</reference>
<evidence type="ECO:0000313" key="5">
    <source>
        <dbReference type="Proteomes" id="UP000471152"/>
    </source>
</evidence>
<reference evidence="3 5" key="2">
    <citation type="submission" date="2020-02" db="EMBL/GenBank/DDBJ databases">
        <title>The WGS of Modestobacter muralis DSM 100205.</title>
        <authorList>
            <person name="Jiang Z."/>
        </authorList>
    </citation>
    <scope>NUCLEOTIDE SEQUENCE [LARGE SCALE GENOMIC DNA]</scope>
    <source>
        <strain evidence="3 5">DSM 100205</strain>
    </source>
</reference>
<dbReference type="Proteomes" id="UP000468828">
    <property type="component" value="Unassembled WGS sequence"/>
</dbReference>
<proteinExistence type="predicted"/>
<dbReference type="EMBL" id="JAAGWH010000011">
    <property type="protein sequence ID" value="NEK93209.1"/>
    <property type="molecule type" value="Genomic_DNA"/>
</dbReference>
<protein>
    <submittedName>
        <fullName evidence="2">Uncharacterized protein</fullName>
    </submittedName>
</protein>
<name>A0A6P0ERV9_9ACTN</name>
<dbReference type="AlphaFoldDB" id="A0A6P0ERV9"/>
<accession>A0A6P0ERV9</accession>
<evidence type="ECO:0000313" key="4">
    <source>
        <dbReference type="Proteomes" id="UP000468828"/>
    </source>
</evidence>
<keyword evidence="4" id="KW-1185">Reference proteome</keyword>
<dbReference type="RefSeq" id="WP_163609669.1">
    <property type="nucleotide sequence ID" value="NZ_JAAGWB010000011.1"/>
</dbReference>
<evidence type="ECO:0000313" key="3">
    <source>
        <dbReference type="EMBL" id="NEN49976.1"/>
    </source>
</evidence>
<evidence type="ECO:0000256" key="1">
    <source>
        <dbReference type="SAM" id="MobiDB-lite"/>
    </source>
</evidence>
<feature type="region of interest" description="Disordered" evidence="1">
    <location>
        <begin position="1"/>
        <end position="52"/>
    </location>
</feature>
<gene>
    <name evidence="3" type="ORF">G3R41_03315</name>
    <name evidence="2" type="ORF">GCU67_03315</name>
</gene>
<organism evidence="2 4">
    <name type="scientific">Modestobacter muralis</name>
    <dbReference type="NCBI Taxonomy" id="1608614"/>
    <lineage>
        <taxon>Bacteria</taxon>
        <taxon>Bacillati</taxon>
        <taxon>Actinomycetota</taxon>
        <taxon>Actinomycetes</taxon>
        <taxon>Geodermatophilales</taxon>
        <taxon>Geodermatophilaceae</taxon>
        <taxon>Modestobacter</taxon>
    </lineage>
</organism>
<comment type="caution">
    <text evidence="2">The sequence shown here is derived from an EMBL/GenBank/DDBJ whole genome shotgun (WGS) entry which is preliminary data.</text>
</comment>
<sequence>MDDAREPAAGPYEDDPELGGSPNSLRSPDAIDDPEDDAEADLAADMEDGHAT</sequence>